<dbReference type="OrthoDB" id="4948511at2"/>
<protein>
    <submittedName>
        <fullName evidence="1">Uncharacterized protein</fullName>
    </submittedName>
</protein>
<organism evidence="1 2">
    <name type="scientific">Arthrobacter oryzae</name>
    <dbReference type="NCBI Taxonomy" id="409290"/>
    <lineage>
        <taxon>Bacteria</taxon>
        <taxon>Bacillati</taxon>
        <taxon>Actinomycetota</taxon>
        <taxon>Actinomycetes</taxon>
        <taxon>Micrococcales</taxon>
        <taxon>Micrococcaceae</taxon>
        <taxon>Arthrobacter</taxon>
    </lineage>
</organism>
<gene>
    <name evidence="1" type="ORF">C8D78_2574</name>
</gene>
<accession>A0A495EQH9</accession>
<dbReference type="EMBL" id="RBIR01000005">
    <property type="protein sequence ID" value="RKR18833.1"/>
    <property type="molecule type" value="Genomic_DNA"/>
</dbReference>
<reference evidence="1 2" key="1">
    <citation type="submission" date="2018-10" db="EMBL/GenBank/DDBJ databases">
        <title>Genomic Encyclopedia of Type Strains, Phase IV (KMG-IV): sequencing the most valuable type-strain genomes for metagenomic binning, comparative biology and taxonomic classification.</title>
        <authorList>
            <person name="Goeker M."/>
        </authorList>
    </citation>
    <scope>NUCLEOTIDE SEQUENCE [LARGE SCALE GENOMIC DNA]</scope>
    <source>
        <strain evidence="1 2">DSM 25586</strain>
    </source>
</reference>
<dbReference type="Proteomes" id="UP000276055">
    <property type="component" value="Unassembled WGS sequence"/>
</dbReference>
<comment type="caution">
    <text evidence="1">The sequence shown here is derived from an EMBL/GenBank/DDBJ whole genome shotgun (WGS) entry which is preliminary data.</text>
</comment>
<proteinExistence type="predicted"/>
<dbReference type="AlphaFoldDB" id="A0A495EQH9"/>
<evidence type="ECO:0000313" key="1">
    <source>
        <dbReference type="EMBL" id="RKR18833.1"/>
    </source>
</evidence>
<sequence length="114" mass="12463">MPDVVPVLEQLTTFFPIYAEISGGAAVTAMDPGLIAEFVDALNEHDADIASFFSASLFAYMHFLKDTGRWTGTDESHRVLHDVLHHGVLNEKCLAAGRPRKRAGNGRQVPRNSA</sequence>
<evidence type="ECO:0000313" key="2">
    <source>
        <dbReference type="Proteomes" id="UP000276055"/>
    </source>
</evidence>
<name>A0A495EQH9_9MICC</name>
<dbReference type="RefSeq" id="WP_147429592.1">
    <property type="nucleotide sequence ID" value="NZ_RBIR01000005.1"/>
</dbReference>